<dbReference type="FunFam" id="1.20.1280.290:FF:000009">
    <property type="entry name" value="PQ loop repeat family protein"/>
    <property type="match status" value="1"/>
</dbReference>
<evidence type="ECO:0000256" key="4">
    <source>
        <dbReference type="ARBA" id="ARBA00023136"/>
    </source>
</evidence>
<dbReference type="FunFam" id="1.20.1280.290:FF:000034">
    <property type="entry name" value="PQ loop repeat family protein"/>
    <property type="match status" value="1"/>
</dbReference>
<dbReference type="Pfam" id="PF04193">
    <property type="entry name" value="PQ-loop"/>
    <property type="match status" value="2"/>
</dbReference>
<gene>
    <name evidence="8" type="primary">NCAS0F03190</name>
    <name evidence="8" type="ordered locus">NCAS_0F03190</name>
</gene>
<dbReference type="PANTHER" id="PTHR16201:SF34">
    <property type="entry name" value="LYSOSOMAL AMINO ACID TRANSPORTER 1"/>
    <property type="match status" value="1"/>
</dbReference>
<comment type="catalytic activity">
    <reaction evidence="6">
        <text>L-histidine(out) + L-arginine(in) = L-histidine(in) + L-arginine(out)</text>
        <dbReference type="Rhea" id="RHEA:71063"/>
        <dbReference type="ChEBI" id="CHEBI:32682"/>
        <dbReference type="ChEBI" id="CHEBI:57595"/>
    </reaction>
</comment>
<evidence type="ECO:0000313" key="9">
    <source>
        <dbReference type="Proteomes" id="UP000001640"/>
    </source>
</evidence>
<dbReference type="InParanoid" id="G0VH31"/>
<evidence type="ECO:0000256" key="5">
    <source>
        <dbReference type="ARBA" id="ARBA00038039"/>
    </source>
</evidence>
<dbReference type="eggNOG" id="KOG2913">
    <property type="taxonomic scope" value="Eukaryota"/>
</dbReference>
<evidence type="ECO:0000256" key="1">
    <source>
        <dbReference type="ARBA" id="ARBA00004141"/>
    </source>
</evidence>
<evidence type="ECO:0000256" key="2">
    <source>
        <dbReference type="ARBA" id="ARBA00022692"/>
    </source>
</evidence>
<dbReference type="InterPro" id="IPR051415">
    <property type="entry name" value="LAAT-1"/>
</dbReference>
<dbReference type="InterPro" id="IPR006603">
    <property type="entry name" value="PQ-loop_rpt"/>
</dbReference>
<dbReference type="RefSeq" id="XP_003677157.1">
    <property type="nucleotide sequence ID" value="XM_003677109.1"/>
</dbReference>
<evidence type="ECO:0000256" key="3">
    <source>
        <dbReference type="ARBA" id="ARBA00022989"/>
    </source>
</evidence>
<dbReference type="OrthoDB" id="8048523at2759"/>
<organism evidence="8 9">
    <name type="scientific">Naumovozyma castellii</name>
    <name type="common">Yeast</name>
    <name type="synonym">Saccharomyces castellii</name>
    <dbReference type="NCBI Taxonomy" id="27288"/>
    <lineage>
        <taxon>Eukaryota</taxon>
        <taxon>Fungi</taxon>
        <taxon>Dikarya</taxon>
        <taxon>Ascomycota</taxon>
        <taxon>Saccharomycotina</taxon>
        <taxon>Saccharomycetes</taxon>
        <taxon>Saccharomycetales</taxon>
        <taxon>Saccharomycetaceae</taxon>
        <taxon>Naumovozyma</taxon>
    </lineage>
</organism>
<dbReference type="FunCoup" id="G0VH31">
    <property type="interactions" value="14"/>
</dbReference>
<evidence type="ECO:0000313" key="8">
    <source>
        <dbReference type="EMBL" id="CCC70803.1"/>
    </source>
</evidence>
<keyword evidence="9" id="KW-1185">Reference proteome</keyword>
<reference key="2">
    <citation type="submission" date="2011-08" db="EMBL/GenBank/DDBJ databases">
        <title>Genome sequence of Naumovozyma castellii.</title>
        <authorList>
            <person name="Gordon J.L."/>
            <person name="Armisen D."/>
            <person name="Proux-Wera E."/>
            <person name="OhEigeartaigh S.S."/>
            <person name="Byrne K.P."/>
            <person name="Wolfe K.H."/>
        </authorList>
    </citation>
    <scope>NUCLEOTIDE SEQUENCE</scope>
    <source>
        <strain>Type strain:CBS 4309</strain>
    </source>
</reference>
<accession>G0VH31</accession>
<proteinExistence type="inferred from homology"/>
<comment type="subcellular location">
    <subcellularLocation>
        <location evidence="1">Membrane</location>
        <topology evidence="1">Multi-pass membrane protein</topology>
    </subcellularLocation>
</comment>
<keyword evidence="3 7" id="KW-1133">Transmembrane helix</keyword>
<feature type="transmembrane region" description="Helical" evidence="7">
    <location>
        <begin position="6"/>
        <end position="28"/>
    </location>
</feature>
<dbReference type="GO" id="GO:0061459">
    <property type="term" value="F:L-arginine transmembrane transporter activity"/>
    <property type="evidence" value="ECO:0007669"/>
    <property type="project" value="EnsemblFungi"/>
</dbReference>
<feature type="transmembrane region" description="Helical" evidence="7">
    <location>
        <begin position="40"/>
        <end position="64"/>
    </location>
</feature>
<dbReference type="AlphaFoldDB" id="G0VH31"/>
<reference evidence="8 9" key="1">
    <citation type="journal article" date="2011" name="Proc. Natl. Acad. Sci. U.S.A.">
        <title>Evolutionary erosion of yeast sex chromosomes by mating-type switching accidents.</title>
        <authorList>
            <person name="Gordon J.L."/>
            <person name="Armisen D."/>
            <person name="Proux-Wera E."/>
            <person name="Oheigeartaigh S.S."/>
            <person name="Byrne K.P."/>
            <person name="Wolfe K.H."/>
        </authorList>
    </citation>
    <scope>NUCLEOTIDE SEQUENCE [LARGE SCALE GENOMIC DNA]</scope>
    <source>
        <strain evidence="9">ATCC 76901 / BCRC 22586 / CBS 4309 / NBRC 1992 / NRRL Y-12630</strain>
    </source>
</reference>
<feature type="transmembrane region" description="Helical" evidence="7">
    <location>
        <begin position="70"/>
        <end position="92"/>
    </location>
</feature>
<dbReference type="GO" id="GO:0034490">
    <property type="term" value="P:basic amino acid transmembrane import into vacuole"/>
    <property type="evidence" value="ECO:0007669"/>
    <property type="project" value="EnsemblFungi"/>
</dbReference>
<dbReference type="Proteomes" id="UP000001640">
    <property type="component" value="Chromosome 6"/>
</dbReference>
<dbReference type="OMA" id="FYQHYVL"/>
<dbReference type="GeneID" id="96904450"/>
<dbReference type="KEGG" id="ncs:NCAS_0F03190"/>
<evidence type="ECO:0000256" key="7">
    <source>
        <dbReference type="SAM" id="Phobius"/>
    </source>
</evidence>
<feature type="transmembrane region" description="Helical" evidence="7">
    <location>
        <begin position="179"/>
        <end position="199"/>
    </location>
</feature>
<feature type="transmembrane region" description="Helical" evidence="7">
    <location>
        <begin position="258"/>
        <end position="279"/>
    </location>
</feature>
<protein>
    <submittedName>
        <fullName evidence="8">Uncharacterized protein</fullName>
    </submittedName>
</protein>
<dbReference type="HOGENOM" id="CLU_019699_3_1_1"/>
<evidence type="ECO:0000256" key="6">
    <source>
        <dbReference type="ARBA" id="ARBA00050768"/>
    </source>
</evidence>
<dbReference type="GO" id="GO:0000329">
    <property type="term" value="C:fungal-type vacuole membrane"/>
    <property type="evidence" value="ECO:0007669"/>
    <property type="project" value="EnsemblFungi"/>
</dbReference>
<keyword evidence="4 7" id="KW-0472">Membrane</keyword>
<dbReference type="PANTHER" id="PTHR16201">
    <property type="entry name" value="SEVEN TRANSMEMBRANE PROTEIN 1-RELATED"/>
    <property type="match status" value="1"/>
</dbReference>
<dbReference type="GO" id="GO:0034488">
    <property type="term" value="P:basic amino acid transmembrane export from vacuole"/>
    <property type="evidence" value="ECO:0007669"/>
    <property type="project" value="EnsemblFungi"/>
</dbReference>
<dbReference type="Gene3D" id="1.20.1280.290">
    <property type="match status" value="2"/>
</dbReference>
<keyword evidence="2 7" id="KW-0812">Transmembrane</keyword>
<feature type="transmembrane region" description="Helical" evidence="7">
    <location>
        <begin position="220"/>
        <end position="238"/>
    </location>
</feature>
<sequence length="311" mass="34306">MIGARSIWSIVSNVNGSIAFVSSFISLLPQILETYHDKTVVGLSPWFLLAWLCGDITSLTGAILTNQLMFQIVLAIYFLLNDMFVCGQYYYYGILYENKLATTGHEPKPVLESISGVLDVTPDMDESTTPNSLEAVRSRNSSQTRAALISAMALANSIQGASAMPIPLPGGGSGDGNRYLTNTQIGTVLSWAGACFYVGARIPQLYKNYKRKSTDGISPFLFATTLLGNVTYNVSIFTSCNFLNSDDKIAFVINELPFIFGSAGTIAFDLIYFYQYYVLYADDMKWRELEREILEDESDGETEDEQTALLG</sequence>
<dbReference type="EMBL" id="HE576757">
    <property type="protein sequence ID" value="CCC70803.1"/>
    <property type="molecule type" value="Genomic_DNA"/>
</dbReference>
<dbReference type="SMART" id="SM00679">
    <property type="entry name" value="CTNS"/>
    <property type="match status" value="2"/>
</dbReference>
<comment type="similarity">
    <text evidence="5">Belongs to the laat-1 family.</text>
</comment>
<name>G0VH31_NAUCA</name>